<gene>
    <name evidence="2" type="ORF">rCG_37239</name>
</gene>
<dbReference type="AlphaFoldDB" id="A6KHY2"/>
<proteinExistence type="predicted"/>
<feature type="region of interest" description="Disordered" evidence="1">
    <location>
        <begin position="1"/>
        <end position="22"/>
    </location>
</feature>
<evidence type="ECO:0000313" key="3">
    <source>
        <dbReference type="Proteomes" id="UP000234681"/>
    </source>
</evidence>
<reference evidence="2 3" key="1">
    <citation type="submission" date="2005-09" db="EMBL/GenBank/DDBJ databases">
        <authorList>
            <person name="Mural R.J."/>
            <person name="Li P.W."/>
            <person name="Adams M.D."/>
            <person name="Amanatides P.G."/>
            <person name="Baden-Tillson H."/>
            <person name="Barnstead M."/>
            <person name="Chin S.H."/>
            <person name="Dew I."/>
            <person name="Evans C.A."/>
            <person name="Ferriera S."/>
            <person name="Flanigan M."/>
            <person name="Fosler C."/>
            <person name="Glodek A."/>
            <person name="Gu Z."/>
            <person name="Holt R.A."/>
            <person name="Jennings D."/>
            <person name="Kraft C.L."/>
            <person name="Lu F."/>
            <person name="Nguyen T."/>
            <person name="Nusskern D.R."/>
            <person name="Pfannkoch C.M."/>
            <person name="Sitter C."/>
            <person name="Sutton G.G."/>
            <person name="Venter J.C."/>
            <person name="Wang Z."/>
            <person name="Woodage T."/>
            <person name="Zheng X.H."/>
            <person name="Zhong F."/>
        </authorList>
    </citation>
    <scope>NUCLEOTIDE SEQUENCE [LARGE SCALE GENOMIC DNA]</scope>
    <source>
        <strain>BN</strain>
        <strain evidence="3">Sprague-Dawley</strain>
    </source>
</reference>
<evidence type="ECO:0000256" key="1">
    <source>
        <dbReference type="SAM" id="MobiDB-lite"/>
    </source>
</evidence>
<accession>A6KHY2</accession>
<evidence type="ECO:0000313" key="2">
    <source>
        <dbReference type="EMBL" id="EDL85973.1"/>
    </source>
</evidence>
<sequence length="22" mass="2536">MSYKKGTRVSVDSRSNSRRSSF</sequence>
<dbReference type="EMBL" id="CH474050">
    <property type="protein sequence ID" value="EDL85973.1"/>
    <property type="molecule type" value="Genomic_DNA"/>
</dbReference>
<organism evidence="2 3">
    <name type="scientific">Rattus norvegicus</name>
    <name type="common">Rat</name>
    <dbReference type="NCBI Taxonomy" id="10116"/>
    <lineage>
        <taxon>Eukaryota</taxon>
        <taxon>Metazoa</taxon>
        <taxon>Chordata</taxon>
        <taxon>Craniata</taxon>
        <taxon>Vertebrata</taxon>
        <taxon>Euteleostomi</taxon>
        <taxon>Mammalia</taxon>
        <taxon>Eutheria</taxon>
        <taxon>Euarchontoglires</taxon>
        <taxon>Glires</taxon>
        <taxon>Rodentia</taxon>
        <taxon>Myomorpha</taxon>
        <taxon>Muroidea</taxon>
        <taxon>Muridae</taxon>
        <taxon>Murinae</taxon>
        <taxon>Rattus</taxon>
    </lineage>
</organism>
<name>A6KHY2_RAT</name>
<protein>
    <submittedName>
        <fullName evidence="2">RCG37239</fullName>
    </submittedName>
</protein>
<dbReference type="Proteomes" id="UP000234681">
    <property type="component" value="Chromosome 3"/>
</dbReference>
<feature type="compositionally biased region" description="Low complexity" evidence="1">
    <location>
        <begin position="8"/>
        <end position="22"/>
    </location>
</feature>